<dbReference type="InterPro" id="IPR013786">
    <property type="entry name" value="AcylCoA_DH/ox_N"/>
</dbReference>
<evidence type="ECO:0000256" key="4">
    <source>
        <dbReference type="ARBA" id="ARBA00022827"/>
    </source>
</evidence>
<protein>
    <submittedName>
        <fullName evidence="9">Acyl-CoA dehydrogenase</fullName>
    </submittedName>
</protein>
<evidence type="ECO:0000256" key="1">
    <source>
        <dbReference type="ARBA" id="ARBA00001974"/>
    </source>
</evidence>
<evidence type="ECO:0000313" key="9">
    <source>
        <dbReference type="EMBL" id="RHM66400.1"/>
    </source>
</evidence>
<dbReference type="Gene3D" id="1.10.540.10">
    <property type="entry name" value="Acyl-CoA dehydrogenase/oxidase, N-terminal domain"/>
    <property type="match status" value="1"/>
</dbReference>
<feature type="domain" description="Acyl-CoA dehydrogenase/oxidase N-terminal" evidence="8">
    <location>
        <begin position="11"/>
        <end position="113"/>
    </location>
</feature>
<evidence type="ECO:0000313" key="10">
    <source>
        <dbReference type="Proteomes" id="UP000285610"/>
    </source>
</evidence>
<dbReference type="InterPro" id="IPR009075">
    <property type="entry name" value="AcylCo_DH/oxidase_C"/>
</dbReference>
<evidence type="ECO:0000256" key="2">
    <source>
        <dbReference type="ARBA" id="ARBA00009347"/>
    </source>
</evidence>
<dbReference type="CDD" id="cd00567">
    <property type="entry name" value="ACAD"/>
    <property type="match status" value="1"/>
</dbReference>
<dbReference type="InterPro" id="IPR006091">
    <property type="entry name" value="Acyl-CoA_Oxase/DH_mid-dom"/>
</dbReference>
<dbReference type="Pfam" id="PF00441">
    <property type="entry name" value="Acyl-CoA_dh_1"/>
    <property type="match status" value="1"/>
</dbReference>
<dbReference type="Proteomes" id="UP000285610">
    <property type="component" value="Unassembled WGS sequence"/>
</dbReference>
<dbReference type="Gene3D" id="2.40.110.10">
    <property type="entry name" value="Butyryl-CoA Dehydrogenase, subunit A, domain 2"/>
    <property type="match status" value="1"/>
</dbReference>
<organism evidence="9 10">
    <name type="scientific">Mediterraneibacter gnavus</name>
    <name type="common">Ruminococcus gnavus</name>
    <dbReference type="NCBI Taxonomy" id="33038"/>
    <lineage>
        <taxon>Bacteria</taxon>
        <taxon>Bacillati</taxon>
        <taxon>Bacillota</taxon>
        <taxon>Clostridia</taxon>
        <taxon>Lachnospirales</taxon>
        <taxon>Lachnospiraceae</taxon>
        <taxon>Mediterraneibacter</taxon>
    </lineage>
</organism>
<dbReference type="InterPro" id="IPR036250">
    <property type="entry name" value="AcylCo_DH-like_C"/>
</dbReference>
<evidence type="ECO:0000259" key="8">
    <source>
        <dbReference type="Pfam" id="PF02771"/>
    </source>
</evidence>
<dbReference type="PANTHER" id="PTHR43884:SF12">
    <property type="entry name" value="ISOVALERYL-COA DEHYDROGENASE, MITOCHONDRIAL-RELATED"/>
    <property type="match status" value="1"/>
</dbReference>
<dbReference type="InterPro" id="IPR037069">
    <property type="entry name" value="AcylCoA_DH/ox_N_sf"/>
</dbReference>
<name>A0A415RVY6_MEDGN</name>
<dbReference type="PANTHER" id="PTHR43884">
    <property type="entry name" value="ACYL-COA DEHYDROGENASE"/>
    <property type="match status" value="1"/>
</dbReference>
<dbReference type="SUPFAM" id="SSF47203">
    <property type="entry name" value="Acyl-CoA dehydrogenase C-terminal domain-like"/>
    <property type="match status" value="1"/>
</dbReference>
<dbReference type="RefSeq" id="WP_118445603.1">
    <property type="nucleotide sequence ID" value="NZ_QRQE01000133.1"/>
</dbReference>
<comment type="similarity">
    <text evidence="2 5">Belongs to the acyl-CoA dehydrogenase family.</text>
</comment>
<dbReference type="InterPro" id="IPR046373">
    <property type="entry name" value="Acyl-CoA_Oxase/DH_mid-dom_sf"/>
</dbReference>
<dbReference type="Pfam" id="PF02770">
    <property type="entry name" value="Acyl-CoA_dh_M"/>
    <property type="match status" value="1"/>
</dbReference>
<dbReference type="Gene3D" id="1.20.140.10">
    <property type="entry name" value="Butyryl-CoA Dehydrogenase, subunit A, domain 3"/>
    <property type="match status" value="1"/>
</dbReference>
<dbReference type="Pfam" id="PF02771">
    <property type="entry name" value="Acyl-CoA_dh_N"/>
    <property type="match status" value="1"/>
</dbReference>
<reference evidence="9 10" key="1">
    <citation type="submission" date="2018-08" db="EMBL/GenBank/DDBJ databases">
        <title>A genome reference for cultivated species of the human gut microbiota.</title>
        <authorList>
            <person name="Zou Y."/>
            <person name="Xue W."/>
            <person name="Luo G."/>
        </authorList>
    </citation>
    <scope>NUCLEOTIDE SEQUENCE [LARGE SCALE GENOMIC DNA]</scope>
    <source>
        <strain evidence="9 10">AF33-12</strain>
    </source>
</reference>
<feature type="domain" description="Acyl-CoA dehydrogenase/oxidase C-terminal" evidence="6">
    <location>
        <begin position="225"/>
        <end position="369"/>
    </location>
</feature>
<proteinExistence type="inferred from homology"/>
<dbReference type="EMBL" id="QRQE01000133">
    <property type="protein sequence ID" value="RHM66400.1"/>
    <property type="molecule type" value="Genomic_DNA"/>
</dbReference>
<dbReference type="AlphaFoldDB" id="A0A415RVY6"/>
<dbReference type="GO" id="GO:0003995">
    <property type="term" value="F:acyl-CoA dehydrogenase activity"/>
    <property type="evidence" value="ECO:0007669"/>
    <property type="project" value="TreeGrafter"/>
</dbReference>
<dbReference type="GO" id="GO:0050660">
    <property type="term" value="F:flavin adenine dinucleotide binding"/>
    <property type="evidence" value="ECO:0007669"/>
    <property type="project" value="InterPro"/>
</dbReference>
<dbReference type="InterPro" id="IPR009100">
    <property type="entry name" value="AcylCoA_DH/oxidase_NM_dom_sf"/>
</dbReference>
<accession>A0A415RVY6</accession>
<comment type="caution">
    <text evidence="9">The sequence shown here is derived from an EMBL/GenBank/DDBJ whole genome shotgun (WGS) entry which is preliminary data.</text>
</comment>
<evidence type="ECO:0000259" key="7">
    <source>
        <dbReference type="Pfam" id="PF02770"/>
    </source>
</evidence>
<keyword evidence="3 5" id="KW-0285">Flavoprotein</keyword>
<evidence type="ECO:0000259" key="6">
    <source>
        <dbReference type="Pfam" id="PF00441"/>
    </source>
</evidence>
<sequence>MNNLKSDLSIEAVKKFLEDSLKNYSLKYDKDEKIPMEFISSISERGYLGLNIGKKYGGLEADEISIGLINKEFAKYSPSVRSIFTVQGMISKIITAWGNDEQRNKWLPLLARGSCIGGFALAEEESGSDSQAIESVAIKCKGGYLLSGKKVWVTMGQIANIFIVFCKYNGLPGALIVERNRKIKVQKVSNLSGLRSTMVAELYFDNTFVPEENLIASWGVGLNQVAFSALEYGRYTVAWGCVGIAEQSIYLACKYANDRIQFHRKIKDNQLIKKMISEMITEYKASYALCMEAGKSRGEKLPESIVETWIAKYHASKMVNKVVPKAAQILGASSCIGNNLIEMFFRDIRMFEIIEGTSQMHELFIADWYL</sequence>
<feature type="domain" description="Acyl-CoA oxidase/dehydrogenase middle" evidence="7">
    <location>
        <begin position="118"/>
        <end position="206"/>
    </location>
</feature>
<keyword evidence="5" id="KW-0560">Oxidoreductase</keyword>
<dbReference type="SUPFAM" id="SSF56645">
    <property type="entry name" value="Acyl-CoA dehydrogenase NM domain-like"/>
    <property type="match status" value="1"/>
</dbReference>
<evidence type="ECO:0000256" key="5">
    <source>
        <dbReference type="RuleBase" id="RU362125"/>
    </source>
</evidence>
<gene>
    <name evidence="9" type="ORF">DWZ50_20520</name>
</gene>
<comment type="cofactor">
    <cofactor evidence="1 5">
        <name>FAD</name>
        <dbReference type="ChEBI" id="CHEBI:57692"/>
    </cofactor>
</comment>
<keyword evidence="4 5" id="KW-0274">FAD</keyword>
<evidence type="ECO:0000256" key="3">
    <source>
        <dbReference type="ARBA" id="ARBA00022630"/>
    </source>
</evidence>